<dbReference type="Proteomes" id="UP001253595">
    <property type="component" value="Unassembled WGS sequence"/>
</dbReference>
<sequence>MFIHCKNYFTFLICVMGLLLINTSHAEPYLAIKNNTQCSTCHVNPAGGGARTTYGAYYGTHVLPRTAGSLDLFDAGKFGETLRIGADLRTNYYQSDRDEGEDTRGFETQSGQLYVVLQPKDSRFSLYIDEQIAPGGALNRETFILTKLNGNHFLKAGRIMLPYGIRLEDDSAFIRQASGFNFDTGDNGVELGLQYTKTLFNFALSNGSSGLNNDDKNLQFLSRAEYLGNNWRIGATALYNDAEAGARIQANLFGGFVWQGFVFLAEADLIEDESIENIPDEYQQQRVGLLEVNREISKGYNVKLTTEYLDPDANIDENQRVRHSLLLEYTPFANLQIRGGLRKGDDIPQRDAGNYLDFFAQLHFYY</sequence>
<feature type="signal peptide" evidence="1">
    <location>
        <begin position="1"/>
        <end position="26"/>
    </location>
</feature>
<protein>
    <recommendedName>
        <fullName evidence="4">Porin</fullName>
    </recommendedName>
</protein>
<reference evidence="2 3" key="1">
    <citation type="submission" date="2023-07" db="EMBL/GenBank/DDBJ databases">
        <title>Sorghum-associated microbial communities from plants grown in Nebraska, USA.</title>
        <authorList>
            <person name="Schachtman D."/>
        </authorList>
    </citation>
    <scope>NUCLEOTIDE SEQUENCE [LARGE SCALE GENOMIC DNA]</scope>
    <source>
        <strain evidence="2 3">BE190</strain>
    </source>
</reference>
<comment type="caution">
    <text evidence="2">The sequence shown here is derived from an EMBL/GenBank/DDBJ whole genome shotgun (WGS) entry which is preliminary data.</text>
</comment>
<feature type="chain" id="PRO_5045291570" description="Porin" evidence="1">
    <location>
        <begin position="27"/>
        <end position="366"/>
    </location>
</feature>
<evidence type="ECO:0000313" key="2">
    <source>
        <dbReference type="EMBL" id="MDR7091406.1"/>
    </source>
</evidence>
<evidence type="ECO:0000313" key="3">
    <source>
        <dbReference type="Proteomes" id="UP001253595"/>
    </source>
</evidence>
<keyword evidence="1" id="KW-0732">Signal</keyword>
<accession>A0ABU1V1T7</accession>
<proteinExistence type="predicted"/>
<keyword evidence="3" id="KW-1185">Reference proteome</keyword>
<dbReference type="SUPFAM" id="SSF56935">
    <property type="entry name" value="Porins"/>
    <property type="match status" value="1"/>
</dbReference>
<organism evidence="2 3">
    <name type="scientific">Cellvibrio fibrivorans</name>
    <dbReference type="NCBI Taxonomy" id="126350"/>
    <lineage>
        <taxon>Bacteria</taxon>
        <taxon>Pseudomonadati</taxon>
        <taxon>Pseudomonadota</taxon>
        <taxon>Gammaproteobacteria</taxon>
        <taxon>Cellvibrionales</taxon>
        <taxon>Cellvibrionaceae</taxon>
        <taxon>Cellvibrio</taxon>
    </lineage>
</organism>
<gene>
    <name evidence="2" type="ORF">J2X05_003441</name>
</gene>
<evidence type="ECO:0008006" key="4">
    <source>
        <dbReference type="Google" id="ProtNLM"/>
    </source>
</evidence>
<evidence type="ECO:0000256" key="1">
    <source>
        <dbReference type="SAM" id="SignalP"/>
    </source>
</evidence>
<name>A0ABU1V1T7_9GAMM</name>
<dbReference type="EMBL" id="JAVDVX010000006">
    <property type="protein sequence ID" value="MDR7091406.1"/>
    <property type="molecule type" value="Genomic_DNA"/>
</dbReference>
<dbReference type="RefSeq" id="WP_310074674.1">
    <property type="nucleotide sequence ID" value="NZ_JAVDVX010000006.1"/>
</dbReference>